<proteinExistence type="predicted"/>
<evidence type="ECO:0000256" key="1">
    <source>
        <dbReference type="SAM" id="MobiDB-lite"/>
    </source>
</evidence>
<keyword evidence="3" id="KW-1185">Reference proteome</keyword>
<feature type="region of interest" description="Disordered" evidence="1">
    <location>
        <begin position="38"/>
        <end position="64"/>
    </location>
</feature>
<gene>
    <name evidence="2" type="ORF">KIN20_028764</name>
</gene>
<comment type="caution">
    <text evidence="2">The sequence shown here is derived from an EMBL/GenBank/DDBJ whole genome shotgun (WGS) entry which is preliminary data.</text>
</comment>
<evidence type="ECO:0000313" key="3">
    <source>
        <dbReference type="Proteomes" id="UP001196413"/>
    </source>
</evidence>
<evidence type="ECO:0000313" key="2">
    <source>
        <dbReference type="EMBL" id="KAJ1367775.1"/>
    </source>
</evidence>
<protein>
    <submittedName>
        <fullName evidence="2">Uncharacterized protein</fullName>
    </submittedName>
</protein>
<dbReference type="AlphaFoldDB" id="A0AAD5WEY6"/>
<sequence length="138" mass="14696">MKREVSAMDWASVNGGPEAKPPILDRIAPFIVQAQVNGNDVGGDRQQQGQMVDGGGPTNAGVEDDLHAAPGIEVRGEIRVLAQTVVISDISFNAESFNVHTEITAVPLARDLRSIHLHLGLSSFFPNEVGNSGESNNR</sequence>
<reference evidence="2" key="1">
    <citation type="submission" date="2021-06" db="EMBL/GenBank/DDBJ databases">
        <title>Parelaphostrongylus tenuis whole genome reference sequence.</title>
        <authorList>
            <person name="Garwood T.J."/>
            <person name="Larsen P.A."/>
            <person name="Fountain-Jones N.M."/>
            <person name="Garbe J.R."/>
            <person name="Macchietto M.G."/>
            <person name="Kania S.A."/>
            <person name="Gerhold R.W."/>
            <person name="Richards J.E."/>
            <person name="Wolf T.M."/>
        </authorList>
    </citation>
    <scope>NUCLEOTIDE SEQUENCE</scope>
    <source>
        <strain evidence="2">MNPRO001-30</strain>
        <tissue evidence="2">Meninges</tissue>
    </source>
</reference>
<name>A0AAD5WEY6_PARTN</name>
<dbReference type="EMBL" id="JAHQIW010006001">
    <property type="protein sequence ID" value="KAJ1367775.1"/>
    <property type="molecule type" value="Genomic_DNA"/>
</dbReference>
<dbReference type="Proteomes" id="UP001196413">
    <property type="component" value="Unassembled WGS sequence"/>
</dbReference>
<accession>A0AAD5WEY6</accession>
<organism evidence="2 3">
    <name type="scientific">Parelaphostrongylus tenuis</name>
    <name type="common">Meningeal worm</name>
    <dbReference type="NCBI Taxonomy" id="148309"/>
    <lineage>
        <taxon>Eukaryota</taxon>
        <taxon>Metazoa</taxon>
        <taxon>Ecdysozoa</taxon>
        <taxon>Nematoda</taxon>
        <taxon>Chromadorea</taxon>
        <taxon>Rhabditida</taxon>
        <taxon>Rhabditina</taxon>
        <taxon>Rhabditomorpha</taxon>
        <taxon>Strongyloidea</taxon>
        <taxon>Metastrongylidae</taxon>
        <taxon>Parelaphostrongylus</taxon>
    </lineage>
</organism>